<dbReference type="Proteomes" id="UP000054549">
    <property type="component" value="Unassembled WGS sequence"/>
</dbReference>
<feature type="domain" description="AAA-ATPase-like" evidence="2">
    <location>
        <begin position="20"/>
        <end position="181"/>
    </location>
</feature>
<feature type="region of interest" description="Disordered" evidence="1">
    <location>
        <begin position="1"/>
        <end position="21"/>
    </location>
</feature>
<evidence type="ECO:0000256" key="1">
    <source>
        <dbReference type="SAM" id="MobiDB-lite"/>
    </source>
</evidence>
<evidence type="ECO:0000313" key="4">
    <source>
        <dbReference type="Proteomes" id="UP000054549"/>
    </source>
</evidence>
<dbReference type="EMBL" id="KN818333">
    <property type="protein sequence ID" value="KIL58636.1"/>
    <property type="molecule type" value="Genomic_DNA"/>
</dbReference>
<evidence type="ECO:0000259" key="2">
    <source>
        <dbReference type="Pfam" id="PF09820"/>
    </source>
</evidence>
<dbReference type="AlphaFoldDB" id="A0A0C2WPJ6"/>
<sequence>MIREFLQRPLRPESDHARAKTTSRFESTAIIDHRDLVSTHFRQYPVLYVDLKDVHGTTFEDMQTSFDAIVIRILKDLSNPIDGVLDQNFLLFCDQLYHEQGLLHPRGTVLQVISQILQRVFIMPVVVLIDEYDTPIHSAIEHNYADLASDFFATVFGSLLKNNDAVYASMMVGIWKVAKSGWLSQLNHLEIFPMHAEDDRYAKFFLFTEEEVEILCNAHERVLSIEALQPHYNGYAARCSSGFVKLYNPFSVVRALGRKKISNYWVETENIRRCRKTFGALVQGFVITLISF</sequence>
<protein>
    <recommendedName>
        <fullName evidence="2">AAA-ATPase-like domain-containing protein</fullName>
    </recommendedName>
</protein>
<dbReference type="STRING" id="946122.A0A0C2WPJ6"/>
<dbReference type="PANTHER" id="PTHR34825">
    <property type="entry name" value="CONSERVED PROTEIN, WITH A WEAK D-GALACTARATE DEHYDRATASE/ALTRONATE HYDROLASE DOMAIN"/>
    <property type="match status" value="1"/>
</dbReference>
<dbReference type="PANTHER" id="PTHR34825:SF1">
    <property type="entry name" value="AAA-ATPASE-LIKE DOMAIN-CONTAINING PROTEIN"/>
    <property type="match status" value="1"/>
</dbReference>
<feature type="compositionally biased region" description="Basic and acidic residues" evidence="1">
    <location>
        <begin position="1"/>
        <end position="18"/>
    </location>
</feature>
<name>A0A0C2WPJ6_AMAMK</name>
<evidence type="ECO:0000313" key="3">
    <source>
        <dbReference type="EMBL" id="KIL58636.1"/>
    </source>
</evidence>
<keyword evidence="4" id="KW-1185">Reference proteome</keyword>
<dbReference type="InParanoid" id="A0A0C2WPJ6"/>
<gene>
    <name evidence="3" type="ORF">M378DRAFT_311289</name>
</gene>
<accession>A0A0C2WPJ6</accession>
<reference evidence="3 4" key="1">
    <citation type="submission" date="2014-04" db="EMBL/GenBank/DDBJ databases">
        <title>Evolutionary Origins and Diversification of the Mycorrhizal Mutualists.</title>
        <authorList>
            <consortium name="DOE Joint Genome Institute"/>
            <consortium name="Mycorrhizal Genomics Consortium"/>
            <person name="Kohler A."/>
            <person name="Kuo A."/>
            <person name="Nagy L.G."/>
            <person name="Floudas D."/>
            <person name="Copeland A."/>
            <person name="Barry K.W."/>
            <person name="Cichocki N."/>
            <person name="Veneault-Fourrey C."/>
            <person name="LaButti K."/>
            <person name="Lindquist E.A."/>
            <person name="Lipzen A."/>
            <person name="Lundell T."/>
            <person name="Morin E."/>
            <person name="Murat C."/>
            <person name="Riley R."/>
            <person name="Ohm R."/>
            <person name="Sun H."/>
            <person name="Tunlid A."/>
            <person name="Henrissat B."/>
            <person name="Grigoriev I.V."/>
            <person name="Hibbett D.S."/>
            <person name="Martin F."/>
        </authorList>
    </citation>
    <scope>NUCLEOTIDE SEQUENCE [LARGE SCALE GENOMIC DNA]</scope>
    <source>
        <strain evidence="3 4">Koide BX008</strain>
    </source>
</reference>
<dbReference type="InterPro" id="IPR018631">
    <property type="entry name" value="AAA-ATPase-like_dom"/>
</dbReference>
<dbReference type="OrthoDB" id="2143434at2759"/>
<proteinExistence type="predicted"/>
<dbReference type="HOGENOM" id="CLU_021114_1_1_1"/>
<dbReference type="Pfam" id="PF09820">
    <property type="entry name" value="AAA-ATPase_like"/>
    <property type="match status" value="1"/>
</dbReference>
<organism evidence="3 4">
    <name type="scientific">Amanita muscaria (strain Koide BX008)</name>
    <dbReference type="NCBI Taxonomy" id="946122"/>
    <lineage>
        <taxon>Eukaryota</taxon>
        <taxon>Fungi</taxon>
        <taxon>Dikarya</taxon>
        <taxon>Basidiomycota</taxon>
        <taxon>Agaricomycotina</taxon>
        <taxon>Agaricomycetes</taxon>
        <taxon>Agaricomycetidae</taxon>
        <taxon>Agaricales</taxon>
        <taxon>Pluteineae</taxon>
        <taxon>Amanitaceae</taxon>
        <taxon>Amanita</taxon>
    </lineage>
</organism>